<organism evidence="14 15">
    <name type="scientific">Sphenodon punctatus</name>
    <name type="common">Tuatara</name>
    <name type="synonym">Hatteria punctata</name>
    <dbReference type="NCBI Taxonomy" id="8508"/>
    <lineage>
        <taxon>Eukaryota</taxon>
        <taxon>Metazoa</taxon>
        <taxon>Chordata</taxon>
        <taxon>Craniata</taxon>
        <taxon>Vertebrata</taxon>
        <taxon>Euteleostomi</taxon>
        <taxon>Lepidosauria</taxon>
        <taxon>Sphenodontia</taxon>
        <taxon>Sphenodontidae</taxon>
        <taxon>Sphenodon</taxon>
    </lineage>
</organism>
<evidence type="ECO:0000256" key="8">
    <source>
        <dbReference type="ARBA" id="ARBA00022946"/>
    </source>
</evidence>
<evidence type="ECO:0000259" key="13">
    <source>
        <dbReference type="PROSITE" id="PS51447"/>
    </source>
</evidence>
<evidence type="ECO:0000313" key="15">
    <source>
        <dbReference type="Proteomes" id="UP000694392"/>
    </source>
</evidence>
<dbReference type="InterPro" id="IPR029063">
    <property type="entry name" value="SAM-dependent_MTases_sf"/>
</dbReference>
<dbReference type="Proteomes" id="UP000694392">
    <property type="component" value="Unplaced"/>
</dbReference>
<dbReference type="InterPro" id="IPR036690">
    <property type="entry name" value="Fdx_antiC-bd_sf"/>
</dbReference>
<evidence type="ECO:0000256" key="3">
    <source>
        <dbReference type="ARBA" id="ARBA00012814"/>
    </source>
</evidence>
<accession>A0A8D0H124</accession>
<feature type="domain" description="FDX-ACB" evidence="13">
    <location>
        <begin position="509"/>
        <end position="602"/>
    </location>
</feature>
<dbReference type="OMA" id="IRFGVDC"/>
<protein>
    <recommendedName>
        <fullName evidence="3">phenylalanine--tRNA ligase</fullName>
        <ecNumber evidence="3">6.1.1.20</ecNumber>
    </recommendedName>
    <alternativeName>
        <fullName evidence="11">Phenylalanyl-tRNA synthetase</fullName>
    </alternativeName>
</protein>
<name>A0A8D0H124_SPHPU</name>
<evidence type="ECO:0000256" key="6">
    <source>
        <dbReference type="ARBA" id="ARBA00022840"/>
    </source>
</evidence>
<reference evidence="14" key="2">
    <citation type="submission" date="2025-09" db="UniProtKB">
        <authorList>
            <consortium name="Ensembl"/>
        </authorList>
    </citation>
    <scope>IDENTIFICATION</scope>
</reference>
<dbReference type="InterPro" id="IPR005121">
    <property type="entry name" value="Fdx_antiC-bd"/>
</dbReference>
<dbReference type="GO" id="GO:0004826">
    <property type="term" value="F:phenylalanine-tRNA ligase activity"/>
    <property type="evidence" value="ECO:0007669"/>
    <property type="project" value="UniProtKB-EC"/>
</dbReference>
<dbReference type="FunFam" id="3.30.70.380:FF:000002">
    <property type="entry name" value="phenylalanine--tRNA ligase, mitochondrial"/>
    <property type="match status" value="1"/>
</dbReference>
<keyword evidence="9" id="KW-0496">Mitochondrion</keyword>
<keyword evidence="10" id="KW-0030">Aminoacyl-tRNA synthetase</keyword>
<dbReference type="GO" id="GO:0070042">
    <property type="term" value="F:rRNA (uridine-N3-)-methyltransferase activity"/>
    <property type="evidence" value="ECO:0007669"/>
    <property type="project" value="InterPro"/>
</dbReference>
<keyword evidence="6" id="KW-0067">ATP-binding</keyword>
<dbReference type="PROSITE" id="PS51447">
    <property type="entry name" value="FDX_ACB"/>
    <property type="match status" value="1"/>
</dbReference>
<keyword evidence="15" id="KW-1185">Reference proteome</keyword>
<dbReference type="GO" id="GO:0006412">
    <property type="term" value="P:translation"/>
    <property type="evidence" value="ECO:0007669"/>
    <property type="project" value="UniProtKB-KW"/>
</dbReference>
<evidence type="ECO:0000313" key="14">
    <source>
        <dbReference type="Ensembl" id="ENSSPUP00000013757.1"/>
    </source>
</evidence>
<evidence type="ECO:0000256" key="11">
    <source>
        <dbReference type="ARBA" id="ARBA00031194"/>
    </source>
</evidence>
<evidence type="ECO:0000256" key="4">
    <source>
        <dbReference type="ARBA" id="ARBA00022598"/>
    </source>
</evidence>
<comment type="subcellular location">
    <subcellularLocation>
        <location evidence="1">Mitochondrion matrix</location>
    </subcellularLocation>
</comment>
<dbReference type="Ensembl" id="ENSSPUT00000014674.1">
    <property type="protein sequence ID" value="ENSSPUP00000013757.1"/>
    <property type="gene ID" value="ENSSPUG00000010598.1"/>
</dbReference>
<proteinExistence type="inferred from homology"/>
<keyword evidence="7" id="KW-0648">Protein biosynthesis</keyword>
<dbReference type="GO" id="GO:0005759">
    <property type="term" value="C:mitochondrial matrix"/>
    <property type="evidence" value="ECO:0007669"/>
    <property type="project" value="UniProtKB-SubCell"/>
</dbReference>
<dbReference type="FunFam" id="3.40.50.150:FF:000361">
    <property type="entry name" value="Ferredoxin-fold anticodon-binding domain-containing protein 1 homolog"/>
    <property type="match status" value="1"/>
</dbReference>
<keyword evidence="5" id="KW-0547">Nucleotide-binding</keyword>
<dbReference type="PANTHER" id="PTHR11538:SF26">
    <property type="entry name" value="FERREDOXIN-FOLD ANTICODON-BINDING DOMAIN-CONTAINING PROTEIN 1"/>
    <property type="match status" value="1"/>
</dbReference>
<dbReference type="GO" id="GO:0070475">
    <property type="term" value="P:rRNA base methylation"/>
    <property type="evidence" value="ECO:0007669"/>
    <property type="project" value="InterPro"/>
</dbReference>
<dbReference type="GeneTree" id="ENSGT00940000160701"/>
<dbReference type="Pfam" id="PF10354">
    <property type="entry name" value="BMT5-like"/>
    <property type="match status" value="1"/>
</dbReference>
<dbReference type="Gene3D" id="3.30.930.10">
    <property type="entry name" value="Bira Bifunctional Protein, Domain 2"/>
    <property type="match status" value="1"/>
</dbReference>
<evidence type="ECO:0000256" key="12">
    <source>
        <dbReference type="ARBA" id="ARBA00049255"/>
    </source>
</evidence>
<dbReference type="EC" id="6.1.1.20" evidence="3"/>
<dbReference type="SUPFAM" id="SSF53335">
    <property type="entry name" value="S-adenosyl-L-methionine-dependent methyltransferases"/>
    <property type="match status" value="1"/>
</dbReference>
<gene>
    <name evidence="14" type="primary">FDXACB1</name>
</gene>
<comment type="catalytic activity">
    <reaction evidence="12">
        <text>tRNA(Phe) + L-phenylalanine + ATP = L-phenylalanyl-tRNA(Phe) + AMP + diphosphate + H(+)</text>
        <dbReference type="Rhea" id="RHEA:19413"/>
        <dbReference type="Rhea" id="RHEA-COMP:9668"/>
        <dbReference type="Rhea" id="RHEA-COMP:9699"/>
        <dbReference type="ChEBI" id="CHEBI:15378"/>
        <dbReference type="ChEBI" id="CHEBI:30616"/>
        <dbReference type="ChEBI" id="CHEBI:33019"/>
        <dbReference type="ChEBI" id="CHEBI:58095"/>
        <dbReference type="ChEBI" id="CHEBI:78442"/>
        <dbReference type="ChEBI" id="CHEBI:78531"/>
        <dbReference type="ChEBI" id="CHEBI:456215"/>
        <dbReference type="EC" id="6.1.1.20"/>
    </reaction>
</comment>
<reference evidence="14" key="1">
    <citation type="submission" date="2025-08" db="UniProtKB">
        <authorList>
            <consortium name="Ensembl"/>
        </authorList>
    </citation>
    <scope>IDENTIFICATION</scope>
</reference>
<evidence type="ECO:0000256" key="7">
    <source>
        <dbReference type="ARBA" id="ARBA00022917"/>
    </source>
</evidence>
<keyword evidence="4" id="KW-0436">Ligase</keyword>
<dbReference type="AlphaFoldDB" id="A0A8D0H124"/>
<comment type="similarity">
    <text evidence="2">Belongs to the class-II aminoacyl-tRNA synthetase family.</text>
</comment>
<dbReference type="InterPro" id="IPR045864">
    <property type="entry name" value="aa-tRNA-synth_II/BPL/LPL"/>
</dbReference>
<sequence>MRTTRRILLVGEGNFSFSASLCEATGDRETRITATSYESEEVVSRQASAKNNLRYLRDRGADVRFCVDGTNLKEHFLPAERAFDRIYFNFPHRGRKVGVKKNRELLARFFCSCSEMLTKKGEVHVALCRGQGGTPADLPRRDWHNSWQVVAMAAEAGFILSDVHPFISAEAYGYKCTGYRSQDKPFCVEGALNHIFTQSLLILHPRLTICQAELDCNLSIEFRKPYLLIFITCVLFSNRGFLDVHLDHPVRTINEKLIAALGNVFPVQKVHCSLPLVHRGNLSSASHSDSFGIVPITEEKPSSEPTVKEAAGEGELPTFFAGLGFSQCIDPGSLLTNQKEDQASSQYYLRSSLLTLAQTVLQKPDFLPRTLYALSGPVFRKCLISLHNLPSFYETLFVCTVNKGTEDSCIQLLMDNLSFTLLSTTKETQYCVCVKASSAAPSTKGPWVGSASWVPLTNGLSTISVSMNLDRLAMHVCGIYDWRMLWTADERFLNQFSSGRLGPFETFSLHPPSYVHDVSFWVPKQEQFDGVEFHTIARRVSYETVVSVELRDRFQHPDTGQTSLCYRLTYQSCDKALSRPQVAEMQTQFRNEIRRCLRVILR</sequence>
<evidence type="ECO:0000256" key="9">
    <source>
        <dbReference type="ARBA" id="ARBA00023128"/>
    </source>
</evidence>
<dbReference type="SMART" id="SM00896">
    <property type="entry name" value="FDX-ACB"/>
    <property type="match status" value="1"/>
</dbReference>
<keyword evidence="8" id="KW-0809">Transit peptide</keyword>
<dbReference type="GO" id="GO:0005524">
    <property type="term" value="F:ATP binding"/>
    <property type="evidence" value="ECO:0007669"/>
    <property type="project" value="UniProtKB-KW"/>
</dbReference>
<evidence type="ECO:0000256" key="10">
    <source>
        <dbReference type="ARBA" id="ARBA00023146"/>
    </source>
</evidence>
<dbReference type="SUPFAM" id="SSF54991">
    <property type="entry name" value="Anticodon-binding domain of PheRS"/>
    <property type="match status" value="1"/>
</dbReference>
<dbReference type="InterPro" id="IPR019446">
    <property type="entry name" value="BMT5-like"/>
</dbReference>
<evidence type="ECO:0000256" key="2">
    <source>
        <dbReference type="ARBA" id="ARBA00008226"/>
    </source>
</evidence>
<dbReference type="Gene3D" id="3.30.70.380">
    <property type="entry name" value="Ferrodoxin-fold anticodon-binding domain"/>
    <property type="match status" value="1"/>
</dbReference>
<evidence type="ECO:0000256" key="5">
    <source>
        <dbReference type="ARBA" id="ARBA00022741"/>
    </source>
</evidence>
<dbReference type="Pfam" id="PF03147">
    <property type="entry name" value="FDX-ACB"/>
    <property type="match status" value="1"/>
</dbReference>
<dbReference type="PANTHER" id="PTHR11538">
    <property type="entry name" value="PHENYLALANYL-TRNA SYNTHETASE"/>
    <property type="match status" value="1"/>
</dbReference>
<evidence type="ECO:0000256" key="1">
    <source>
        <dbReference type="ARBA" id="ARBA00004305"/>
    </source>
</evidence>